<evidence type="ECO:0000313" key="2">
    <source>
        <dbReference type="EMBL" id="MDG2990662.1"/>
    </source>
</evidence>
<keyword evidence="1" id="KW-1133">Transmembrane helix</keyword>
<evidence type="ECO:0000256" key="1">
    <source>
        <dbReference type="SAM" id="Phobius"/>
    </source>
</evidence>
<reference evidence="2" key="1">
    <citation type="journal article" date="2022" name="Genome Biol. Evol.">
        <title>A New Gene Family Diagnostic for Intracellular Biomineralization of Amorphous Ca Carbonates by Cyanobacteria.</title>
        <authorList>
            <person name="Benzerara K."/>
            <person name="Duprat E."/>
            <person name="Bitard-Feildel T."/>
            <person name="Caumes G."/>
            <person name="Cassier-Chauvat C."/>
            <person name="Chauvat F."/>
            <person name="Dezi M."/>
            <person name="Diop S.I."/>
            <person name="Gaschignard G."/>
            <person name="Gorgen S."/>
            <person name="Gugger M."/>
            <person name="Lopez-Garcia P."/>
            <person name="Millet M."/>
            <person name="Skouri-Panet F."/>
            <person name="Moreira D."/>
            <person name="Callebaut I."/>
        </authorList>
    </citation>
    <scope>NUCLEOTIDE SEQUENCE</scope>
    <source>
        <strain evidence="2">G9</strain>
    </source>
</reference>
<dbReference type="RefSeq" id="WP_277866568.1">
    <property type="nucleotide sequence ID" value="NZ_JAKKUT010000002.1"/>
</dbReference>
<evidence type="ECO:0000313" key="3">
    <source>
        <dbReference type="Proteomes" id="UP001154265"/>
    </source>
</evidence>
<sequence length="377" mass="40741">MQKFRYLGLALVASILWVGLSLAIPPSLGNQSRVEFHTTPSLNQITPNGEPVQISLQAKDATGHPLNDAEFNIQLLTPPKTPWLSSDFPIVEGTTLLELTTQAPTGIVTFAQVMPIRGNYRLNVALIPTQPGAWQPFQQSLELAVPENPVKYRNGGILIAILILAGLGGGWLIGGDQTLESGEVVPQRVQLLLSGVIVVAIATLLYVNISAEVASAHPHHDHSFDEELINAAPVEQSNNLELQITGDQLTQVGQLAQQRIHIQNLTTGNPEANMPVQVKTIDLDHGRETFSFTGLSDRQGDVTWGQQFFDGAPHRVIAEMNGNGSTLQVGQDIDVEAIAPPLSVRLISLAYLTGIFLVSTLVGLAIHRRFLRLSLGS</sequence>
<gene>
    <name evidence="2" type="ORF">L3556_06900</name>
</gene>
<feature type="transmembrane region" description="Helical" evidence="1">
    <location>
        <begin position="157"/>
        <end position="179"/>
    </location>
</feature>
<keyword evidence="1" id="KW-0472">Membrane</keyword>
<keyword evidence="1" id="KW-0812">Transmembrane</keyword>
<dbReference type="Proteomes" id="UP001154265">
    <property type="component" value="Unassembled WGS sequence"/>
</dbReference>
<protein>
    <submittedName>
        <fullName evidence="2">Uncharacterized protein</fullName>
    </submittedName>
</protein>
<reference evidence="2" key="2">
    <citation type="submission" date="2022-01" db="EMBL/GenBank/DDBJ databases">
        <authorList>
            <person name="Zivanovic Y."/>
            <person name="Moreira D."/>
            <person name="Lopez-Garcia P."/>
        </authorList>
    </citation>
    <scope>NUCLEOTIDE SEQUENCE</scope>
    <source>
        <strain evidence="2">G9</strain>
    </source>
</reference>
<organism evidence="2 3">
    <name type="scientific">Candidatus Synechococcus calcipolaris G9</name>
    <dbReference type="NCBI Taxonomy" id="1497997"/>
    <lineage>
        <taxon>Bacteria</taxon>
        <taxon>Bacillati</taxon>
        <taxon>Cyanobacteriota</taxon>
        <taxon>Cyanophyceae</taxon>
        <taxon>Synechococcales</taxon>
        <taxon>Synechococcaceae</taxon>
        <taxon>Synechococcus</taxon>
    </lineage>
</organism>
<proteinExistence type="predicted"/>
<feature type="transmembrane region" description="Helical" evidence="1">
    <location>
        <begin position="346"/>
        <end position="366"/>
    </location>
</feature>
<keyword evidence="3" id="KW-1185">Reference proteome</keyword>
<accession>A0ABT6EY46</accession>
<comment type="caution">
    <text evidence="2">The sequence shown here is derived from an EMBL/GenBank/DDBJ whole genome shotgun (WGS) entry which is preliminary data.</text>
</comment>
<feature type="transmembrane region" description="Helical" evidence="1">
    <location>
        <begin position="191"/>
        <end position="209"/>
    </location>
</feature>
<dbReference type="EMBL" id="JAKKUT010000002">
    <property type="protein sequence ID" value="MDG2990662.1"/>
    <property type="molecule type" value="Genomic_DNA"/>
</dbReference>
<name>A0ABT6EY46_9SYNE</name>